<gene>
    <name evidence="2" type="ORF">PEB0149_016430</name>
</gene>
<dbReference type="Pfam" id="PF13747">
    <property type="entry name" value="DUF4164"/>
    <property type="match status" value="1"/>
</dbReference>
<dbReference type="GeneID" id="92991197"/>
<evidence type="ECO:0000313" key="2">
    <source>
        <dbReference type="EMBL" id="OLY44176.1"/>
    </source>
</evidence>
<keyword evidence="3" id="KW-1185">Reference proteome</keyword>
<reference evidence="2 3" key="1">
    <citation type="submission" date="2016-12" db="EMBL/GenBank/DDBJ databases">
        <title>Comparative genomics of Bartonella apis.</title>
        <authorList>
            <person name="Engel P."/>
        </authorList>
    </citation>
    <scope>NUCLEOTIDE SEQUENCE [LARGE SCALE GENOMIC DNA]</scope>
    <source>
        <strain evidence="2 3">PEB0149</strain>
    </source>
</reference>
<evidence type="ECO:0000256" key="1">
    <source>
        <dbReference type="SAM" id="Coils"/>
    </source>
</evidence>
<dbReference type="EMBL" id="LXYT01000001">
    <property type="protein sequence ID" value="OLY44176.1"/>
    <property type="molecule type" value="Genomic_DNA"/>
</dbReference>
<dbReference type="AlphaFoldDB" id="A0A1R0FB17"/>
<proteinExistence type="predicted"/>
<protein>
    <recommendedName>
        <fullName evidence="4">DUF4164 family protein</fullName>
    </recommendedName>
</protein>
<evidence type="ECO:0008006" key="4">
    <source>
        <dbReference type="Google" id="ProtNLM"/>
    </source>
</evidence>
<evidence type="ECO:0000313" key="3">
    <source>
        <dbReference type="Proteomes" id="UP000187344"/>
    </source>
</evidence>
<sequence>MPQDTSILDQAINRLENALKTLENAVVNDNKDSYDTSELEEEIQRMNADRSRLAQALDTSESRAERLEQANKEVSRRLITAMETIRTVVDR</sequence>
<name>A0A1R0FB17_9HYPH</name>
<organism evidence="2 3">
    <name type="scientific">Bartonella apis</name>
    <dbReference type="NCBI Taxonomy" id="1686310"/>
    <lineage>
        <taxon>Bacteria</taxon>
        <taxon>Pseudomonadati</taxon>
        <taxon>Pseudomonadota</taxon>
        <taxon>Alphaproteobacteria</taxon>
        <taxon>Hyphomicrobiales</taxon>
        <taxon>Bartonellaceae</taxon>
        <taxon>Bartonella</taxon>
    </lineage>
</organism>
<dbReference type="STRING" id="1686310.BBC0244_021430"/>
<dbReference type="InterPro" id="IPR025310">
    <property type="entry name" value="DUF4164"/>
</dbReference>
<keyword evidence="1" id="KW-0175">Coiled coil</keyword>
<dbReference type="Proteomes" id="UP000187344">
    <property type="component" value="Unassembled WGS sequence"/>
</dbReference>
<dbReference type="RefSeq" id="WP_075869331.1">
    <property type="nucleotide sequence ID" value="NZ_CALYQA010000002.1"/>
</dbReference>
<dbReference type="OrthoDB" id="8001694at2"/>
<accession>A0A1R0FB17</accession>
<comment type="caution">
    <text evidence="2">The sequence shown here is derived from an EMBL/GenBank/DDBJ whole genome shotgun (WGS) entry which is preliminary data.</text>
</comment>
<feature type="coiled-coil region" evidence="1">
    <location>
        <begin position="5"/>
        <end position="84"/>
    </location>
</feature>